<accession>A0A6A6UCY8</accession>
<dbReference type="EMBL" id="MU004234">
    <property type="protein sequence ID" value="KAF2670125.1"/>
    <property type="molecule type" value="Genomic_DNA"/>
</dbReference>
<gene>
    <name evidence="1" type="ORF">BT63DRAFT_439232</name>
</gene>
<reference evidence="1" key="1">
    <citation type="journal article" date="2020" name="Stud. Mycol.">
        <title>101 Dothideomycetes genomes: a test case for predicting lifestyles and emergence of pathogens.</title>
        <authorList>
            <person name="Haridas S."/>
            <person name="Albert R."/>
            <person name="Binder M."/>
            <person name="Bloem J."/>
            <person name="Labutti K."/>
            <person name="Salamov A."/>
            <person name="Andreopoulos B."/>
            <person name="Baker S."/>
            <person name="Barry K."/>
            <person name="Bills G."/>
            <person name="Bluhm B."/>
            <person name="Cannon C."/>
            <person name="Castanera R."/>
            <person name="Culley D."/>
            <person name="Daum C."/>
            <person name="Ezra D."/>
            <person name="Gonzalez J."/>
            <person name="Henrissat B."/>
            <person name="Kuo A."/>
            <person name="Liang C."/>
            <person name="Lipzen A."/>
            <person name="Lutzoni F."/>
            <person name="Magnuson J."/>
            <person name="Mondo S."/>
            <person name="Nolan M."/>
            <person name="Ohm R."/>
            <person name="Pangilinan J."/>
            <person name="Park H.-J."/>
            <person name="Ramirez L."/>
            <person name="Alfaro M."/>
            <person name="Sun H."/>
            <person name="Tritt A."/>
            <person name="Yoshinaga Y."/>
            <person name="Zwiers L.-H."/>
            <person name="Turgeon B."/>
            <person name="Goodwin S."/>
            <person name="Spatafora J."/>
            <person name="Crous P."/>
            <person name="Grigoriev I."/>
        </authorList>
    </citation>
    <scope>NUCLEOTIDE SEQUENCE</scope>
    <source>
        <strain evidence="1">CBS 115976</strain>
    </source>
</reference>
<evidence type="ECO:0000313" key="2">
    <source>
        <dbReference type="Proteomes" id="UP000799302"/>
    </source>
</evidence>
<proteinExistence type="predicted"/>
<dbReference type="Proteomes" id="UP000799302">
    <property type="component" value="Unassembled WGS sequence"/>
</dbReference>
<sequence length="183" mass="20600">MDGNLHHQIMRVLSAIASLLAATPTFGIALNKSASTNDTSASSYMTFLRTPPGPKDPEPAWIAHTRGAPHAPDYSENCNAKFVATCLHSVHHITGVERYCPTNNNDNCWDWKKELGHDGSKLKAILSPGRCWPSNFTFEVGYNHERNNDKAPYGFFWGASIQTPLWCDDRYLRKRMDWHGIPE</sequence>
<protein>
    <submittedName>
        <fullName evidence="1">Uncharacterized protein</fullName>
    </submittedName>
</protein>
<keyword evidence="2" id="KW-1185">Reference proteome</keyword>
<evidence type="ECO:0000313" key="1">
    <source>
        <dbReference type="EMBL" id="KAF2670125.1"/>
    </source>
</evidence>
<dbReference type="AlphaFoldDB" id="A0A6A6UCY8"/>
<name>A0A6A6UCY8_9PEZI</name>
<organism evidence="1 2">
    <name type="scientific">Microthyrium microscopicum</name>
    <dbReference type="NCBI Taxonomy" id="703497"/>
    <lineage>
        <taxon>Eukaryota</taxon>
        <taxon>Fungi</taxon>
        <taxon>Dikarya</taxon>
        <taxon>Ascomycota</taxon>
        <taxon>Pezizomycotina</taxon>
        <taxon>Dothideomycetes</taxon>
        <taxon>Dothideomycetes incertae sedis</taxon>
        <taxon>Microthyriales</taxon>
        <taxon>Microthyriaceae</taxon>
        <taxon>Microthyrium</taxon>
    </lineage>
</organism>